<sequence>MRVLIVTNMWPSPERPELGSFVRDQVEALRSLEDPELELECFAFAPGAYAAAARELRGSYSGQRFDVVHAHFGLTAWPSLVVRAQIHGLTLHGTDLRHRRSRTITRAALPFIDLIGAASPELARDVPGYPKRAVEILPCGVATDRFRPLDRRAARESLALERDGRYLLFPADPARLGKRYDRAQAVAARCNAQLLTLGAIDPQQVPLWINAANAVIAPSDHEGFGLAVLEAMACNVPVCATPTGVHEAAMRGIDAASCLPFDESAWSEVLGASLDQPDPRIESRPRAEEFSAVRMAERLLATWRSRLDSPLDSAAARNDGKHMSTPWD</sequence>
<dbReference type="GO" id="GO:0016757">
    <property type="term" value="F:glycosyltransferase activity"/>
    <property type="evidence" value="ECO:0007669"/>
    <property type="project" value="TreeGrafter"/>
</dbReference>
<dbReference type="EMBL" id="CAFBPX010000036">
    <property type="protein sequence ID" value="CAB5030958.1"/>
    <property type="molecule type" value="Genomic_DNA"/>
</dbReference>
<feature type="domain" description="Glycosyltransferase subfamily 4-like N-terminal" evidence="1">
    <location>
        <begin position="3"/>
        <end position="145"/>
    </location>
</feature>
<dbReference type="PANTHER" id="PTHR12526:SF635">
    <property type="entry name" value="GLYCOSYL TRANSFERASE GROUP 1"/>
    <property type="match status" value="1"/>
</dbReference>
<dbReference type="PANTHER" id="PTHR12526">
    <property type="entry name" value="GLYCOSYLTRANSFERASE"/>
    <property type="match status" value="1"/>
</dbReference>
<proteinExistence type="predicted"/>
<dbReference type="Pfam" id="PF13439">
    <property type="entry name" value="Glyco_transf_4"/>
    <property type="match status" value="1"/>
</dbReference>
<evidence type="ECO:0000313" key="2">
    <source>
        <dbReference type="EMBL" id="CAB4339880.1"/>
    </source>
</evidence>
<dbReference type="Pfam" id="PF13692">
    <property type="entry name" value="Glyco_trans_1_4"/>
    <property type="match status" value="1"/>
</dbReference>
<reference evidence="2" key="1">
    <citation type="submission" date="2020-05" db="EMBL/GenBank/DDBJ databases">
        <authorList>
            <person name="Chiriac C."/>
            <person name="Salcher M."/>
            <person name="Ghai R."/>
            <person name="Kavagutti S V."/>
        </authorList>
    </citation>
    <scope>NUCLEOTIDE SEQUENCE</scope>
</reference>
<dbReference type="AlphaFoldDB" id="A0A6J5ZHH2"/>
<dbReference type="InterPro" id="IPR028098">
    <property type="entry name" value="Glyco_trans_4-like_N"/>
</dbReference>
<evidence type="ECO:0000313" key="3">
    <source>
        <dbReference type="EMBL" id="CAB5030958.1"/>
    </source>
</evidence>
<dbReference type="Gene3D" id="3.40.50.2000">
    <property type="entry name" value="Glycogen Phosphorylase B"/>
    <property type="match status" value="2"/>
</dbReference>
<gene>
    <name evidence="2" type="ORF">UFOPK3522_00493</name>
    <name evidence="3" type="ORF">UFOPK4175_00315</name>
</gene>
<dbReference type="EMBL" id="CAESAO010000027">
    <property type="protein sequence ID" value="CAB4339880.1"/>
    <property type="molecule type" value="Genomic_DNA"/>
</dbReference>
<accession>A0A6J5ZHH2</accession>
<organism evidence="2">
    <name type="scientific">freshwater metagenome</name>
    <dbReference type="NCBI Taxonomy" id="449393"/>
    <lineage>
        <taxon>unclassified sequences</taxon>
        <taxon>metagenomes</taxon>
        <taxon>ecological metagenomes</taxon>
    </lineage>
</organism>
<evidence type="ECO:0000259" key="1">
    <source>
        <dbReference type="Pfam" id="PF13439"/>
    </source>
</evidence>
<dbReference type="SUPFAM" id="SSF53756">
    <property type="entry name" value="UDP-Glycosyltransferase/glycogen phosphorylase"/>
    <property type="match status" value="1"/>
</dbReference>
<name>A0A6J5ZHH2_9ZZZZ</name>
<protein>
    <submittedName>
        <fullName evidence="2">Unannotated protein</fullName>
    </submittedName>
</protein>